<dbReference type="KEGG" id="vg:64871485"/>
<sequence>MKVFVARIPTYYEVLAVSETPEGARKLASEKALAYLVSVDAAEAGVTDTAERVAEYFGVNVCELGMETAILIS</sequence>
<gene>
    <name evidence="1" type="primary">71</name>
    <name evidence="1" type="ORF">SEA_STEAMY_71</name>
</gene>
<reference evidence="2" key="1">
    <citation type="submission" date="2018-06" db="EMBL/GenBank/DDBJ databases">
        <authorList>
            <person name="Zhirakovskaya E."/>
        </authorList>
    </citation>
    <scope>NUCLEOTIDE SEQUENCE [LARGE SCALE GENOMIC DNA]</scope>
</reference>
<proteinExistence type="predicted"/>
<organism evidence="1 2">
    <name type="scientific">Mycobacterium phage Steamy</name>
    <dbReference type="NCBI Taxonomy" id="2250309"/>
    <lineage>
        <taxon>Viruses</taxon>
        <taxon>Duplodnaviria</taxon>
        <taxon>Heunggongvirae</taxon>
        <taxon>Uroviricota</taxon>
        <taxon>Caudoviricetes</taxon>
        <taxon>Pharaohvirus</taxon>
        <taxon>Pharaohvirus steamy</taxon>
    </lineage>
</organism>
<dbReference type="GeneID" id="64871485"/>
<evidence type="ECO:0000313" key="2">
    <source>
        <dbReference type="Proteomes" id="UP000259157"/>
    </source>
</evidence>
<dbReference type="EMBL" id="MH513984">
    <property type="protein sequence ID" value="AXH48845.1"/>
    <property type="molecule type" value="Genomic_DNA"/>
</dbReference>
<accession>A0A345L0P3</accession>
<dbReference type="RefSeq" id="YP_010061858.1">
    <property type="nucleotide sequence ID" value="NC_054787.1"/>
</dbReference>
<evidence type="ECO:0000313" key="1">
    <source>
        <dbReference type="EMBL" id="AXH48845.1"/>
    </source>
</evidence>
<keyword evidence="2" id="KW-1185">Reference proteome</keyword>
<protein>
    <submittedName>
        <fullName evidence="1">Uncharacterized protein</fullName>
    </submittedName>
</protein>
<name>A0A345L0P3_9CAUD</name>
<dbReference type="Proteomes" id="UP000259157">
    <property type="component" value="Segment"/>
</dbReference>